<reference evidence="5" key="3">
    <citation type="journal article" date="2019" name="Int. J. Syst. Evol. Microbiol.">
        <title>The Global Catalogue of Microorganisms (GCM) 10K type strain sequencing project: providing services to taxonomists for standard genome sequencing and annotation.</title>
        <authorList>
            <consortium name="The Broad Institute Genomics Platform"/>
            <consortium name="The Broad Institute Genome Sequencing Center for Infectious Disease"/>
            <person name="Wu L."/>
            <person name="Ma J."/>
        </authorList>
    </citation>
    <scope>NUCLEOTIDE SEQUENCE [LARGE SCALE GENOMIC DNA]</scope>
    <source>
        <strain evidence="5">CCM 7403</strain>
    </source>
</reference>
<gene>
    <name evidence="3" type="ORF">E2C04_15925</name>
    <name evidence="2" type="ORF">GCM10007231_10960</name>
</gene>
<dbReference type="RefSeq" id="WP_135833345.1">
    <property type="nucleotide sequence ID" value="NZ_BMCK01000001.1"/>
</dbReference>
<evidence type="ECO:0000313" key="5">
    <source>
        <dbReference type="Proteomes" id="UP000630594"/>
    </source>
</evidence>
<evidence type="ECO:0000256" key="1">
    <source>
        <dbReference type="SAM" id="MobiDB-lite"/>
    </source>
</evidence>
<accession>A0A4P7UGC6</accession>
<sequence length="261" mass="29257">MDTLLIDARATHQLLEERLARARVARPSTDPDRPRDQYPPVDTFLATASRHLAATVMVLVPAARKRLPDGAERAKEYLARTRQLAMALAQVKAKLYGSAYAVHKPWATVWDAVEEEFTALVPLEEALAHDLDVHRGEGDSDLLLELHQAELHAPTRPHPYIPQQGVPGKVARAVARRVDAFWDAAEGRMVPEPVHHHDRRGQGLLVQYLLADPHLENWPVAPEELARMDVDELERTVQEMGDQRGVTHPGTESWGADEQPR</sequence>
<keyword evidence="5" id="KW-1185">Reference proteome</keyword>
<dbReference type="OrthoDB" id="9793637at2"/>
<dbReference type="Proteomes" id="UP000630594">
    <property type="component" value="Unassembled WGS sequence"/>
</dbReference>
<reference evidence="3" key="4">
    <citation type="submission" date="2019-03" db="EMBL/GenBank/DDBJ databases">
        <authorList>
            <person name="Huang Y."/>
        </authorList>
    </citation>
    <scope>NUCLEOTIDE SEQUENCE</scope>
    <source>
        <strain evidence="3">JCM 16608</strain>
    </source>
</reference>
<dbReference type="AlphaFoldDB" id="A0A4P7UGC6"/>
<evidence type="ECO:0000313" key="4">
    <source>
        <dbReference type="Proteomes" id="UP000297025"/>
    </source>
</evidence>
<dbReference type="EMBL" id="CP038462">
    <property type="protein sequence ID" value="QCC78308.1"/>
    <property type="molecule type" value="Genomic_DNA"/>
</dbReference>
<reference evidence="2" key="5">
    <citation type="submission" date="2024-05" db="EMBL/GenBank/DDBJ databases">
        <authorList>
            <person name="Sun Q."/>
            <person name="Sedlacek I."/>
        </authorList>
    </citation>
    <scope>NUCLEOTIDE SEQUENCE</scope>
    <source>
        <strain evidence="2">CCM 7403</strain>
    </source>
</reference>
<evidence type="ECO:0000313" key="2">
    <source>
        <dbReference type="EMBL" id="GGD13691.1"/>
    </source>
</evidence>
<reference evidence="3 4" key="1">
    <citation type="journal article" date="2008" name="Int. J. Syst. Evol. Microbiol.">
        <title>Nocardioides daphniae sp. nov., isolated from Daphnia cucullata (Crustacea: Cladocera).</title>
        <authorList>
            <person name="Toth E.M."/>
            <person name="Keki Z."/>
            <person name="Homonnay Z.G."/>
            <person name="Borsodi A.K."/>
            <person name="Marialigeti K."/>
            <person name="Schumann P."/>
        </authorList>
    </citation>
    <scope>NUCLEOTIDE SEQUENCE [LARGE SCALE GENOMIC DNA]</scope>
    <source>
        <strain evidence="3 4">JCM 16608</strain>
    </source>
</reference>
<proteinExistence type="predicted"/>
<organism evidence="3 4">
    <name type="scientific">Nocardioides daphniae</name>
    <dbReference type="NCBI Taxonomy" id="402297"/>
    <lineage>
        <taxon>Bacteria</taxon>
        <taxon>Bacillati</taxon>
        <taxon>Actinomycetota</taxon>
        <taxon>Actinomycetes</taxon>
        <taxon>Propionibacteriales</taxon>
        <taxon>Nocardioidaceae</taxon>
        <taxon>Nocardioides</taxon>
    </lineage>
</organism>
<feature type="region of interest" description="Disordered" evidence="1">
    <location>
        <begin position="238"/>
        <end position="261"/>
    </location>
</feature>
<protein>
    <submittedName>
        <fullName evidence="3">Uncharacterized protein</fullName>
    </submittedName>
</protein>
<reference evidence="2" key="2">
    <citation type="journal article" date="2014" name="Int. J. Syst. Evol. Microbiol.">
        <title>Complete genome of a new Firmicutes species belonging to the dominant human colonic microbiota ('Ruminococcus bicirculans') reveals two chromosomes and a selective capacity to utilize plant glucans.</title>
        <authorList>
            <consortium name="NISC Comparative Sequencing Program"/>
            <person name="Wegmann U."/>
            <person name="Louis P."/>
            <person name="Goesmann A."/>
            <person name="Henrissat B."/>
            <person name="Duncan S.H."/>
            <person name="Flint H.J."/>
        </authorList>
    </citation>
    <scope>NUCLEOTIDE SEQUENCE</scope>
    <source>
        <strain evidence="2">CCM 7403</strain>
    </source>
</reference>
<name>A0A4P7UGC6_9ACTN</name>
<dbReference type="Proteomes" id="UP000297025">
    <property type="component" value="Chromosome"/>
</dbReference>
<dbReference type="KEGG" id="ndp:E2C04_15925"/>
<evidence type="ECO:0000313" key="3">
    <source>
        <dbReference type="EMBL" id="QCC78308.1"/>
    </source>
</evidence>
<dbReference type="EMBL" id="BMCK01000001">
    <property type="protein sequence ID" value="GGD13691.1"/>
    <property type="molecule type" value="Genomic_DNA"/>
</dbReference>